<evidence type="ECO:0000313" key="3">
    <source>
        <dbReference type="Proteomes" id="UP001337655"/>
    </source>
</evidence>
<evidence type="ECO:0000313" key="2">
    <source>
        <dbReference type="EMBL" id="KAK5171983.1"/>
    </source>
</evidence>
<feature type="compositionally biased region" description="Basic residues" evidence="1">
    <location>
        <begin position="114"/>
        <end position="128"/>
    </location>
</feature>
<evidence type="ECO:0000256" key="1">
    <source>
        <dbReference type="SAM" id="MobiDB-lite"/>
    </source>
</evidence>
<dbReference type="EMBL" id="JAVRRT010000005">
    <property type="protein sequence ID" value="KAK5171983.1"/>
    <property type="molecule type" value="Genomic_DNA"/>
</dbReference>
<gene>
    <name evidence="2" type="ORF">LTR77_003620</name>
</gene>
<feature type="compositionally biased region" description="Low complexity" evidence="1">
    <location>
        <begin position="99"/>
        <end position="108"/>
    </location>
</feature>
<sequence>MSRQSTIVDVTYNDPRTGQRVRERRVQEIPDDELDNVRQRERAMVLGPRRDRGPDYCGEADDNYVRSPPRRNEDYLAVDEYRPQRSRSYRGASSRRRSPSSSSASSSDSDYDRRRRHRSRHRRARSAKPARPESEDDDGILWYSGRSRKDGNFLERNFDSSYDGLFAAAAGAAIGAMTARRFAHTEGDEKNMKNVKTVGGLVAGAAAFNAAENRYRLFTEEKQERKREERVV</sequence>
<feature type="compositionally biased region" description="Basic and acidic residues" evidence="1">
    <location>
        <begin position="70"/>
        <end position="83"/>
    </location>
</feature>
<dbReference type="GeneID" id="89924966"/>
<dbReference type="RefSeq" id="XP_064660827.1">
    <property type="nucleotide sequence ID" value="XM_064800876.1"/>
</dbReference>
<feature type="compositionally biased region" description="Basic and acidic residues" evidence="1">
    <location>
        <begin position="35"/>
        <end position="54"/>
    </location>
</feature>
<feature type="compositionally biased region" description="Basic residues" evidence="1">
    <location>
        <begin position="84"/>
        <end position="98"/>
    </location>
</feature>
<proteinExistence type="predicted"/>
<dbReference type="Proteomes" id="UP001337655">
    <property type="component" value="Unassembled WGS sequence"/>
</dbReference>
<organism evidence="2 3">
    <name type="scientific">Saxophila tyrrhenica</name>
    <dbReference type="NCBI Taxonomy" id="1690608"/>
    <lineage>
        <taxon>Eukaryota</taxon>
        <taxon>Fungi</taxon>
        <taxon>Dikarya</taxon>
        <taxon>Ascomycota</taxon>
        <taxon>Pezizomycotina</taxon>
        <taxon>Dothideomycetes</taxon>
        <taxon>Dothideomycetidae</taxon>
        <taxon>Mycosphaerellales</taxon>
        <taxon>Extremaceae</taxon>
        <taxon>Saxophila</taxon>
    </lineage>
</organism>
<keyword evidence="3" id="KW-1185">Reference proteome</keyword>
<reference evidence="2 3" key="1">
    <citation type="submission" date="2023-08" db="EMBL/GenBank/DDBJ databases">
        <title>Black Yeasts Isolated from many extreme environments.</title>
        <authorList>
            <person name="Coleine C."/>
            <person name="Stajich J.E."/>
            <person name="Selbmann L."/>
        </authorList>
    </citation>
    <scope>NUCLEOTIDE SEQUENCE [LARGE SCALE GENOMIC DNA]</scope>
    <source>
        <strain evidence="2 3">CCFEE 5935</strain>
    </source>
</reference>
<name>A0AAV9PE43_9PEZI</name>
<evidence type="ECO:0008006" key="4">
    <source>
        <dbReference type="Google" id="ProtNLM"/>
    </source>
</evidence>
<accession>A0AAV9PE43</accession>
<feature type="region of interest" description="Disordered" evidence="1">
    <location>
        <begin position="1"/>
        <end position="140"/>
    </location>
</feature>
<comment type="caution">
    <text evidence="2">The sequence shown here is derived from an EMBL/GenBank/DDBJ whole genome shotgun (WGS) entry which is preliminary data.</text>
</comment>
<protein>
    <recommendedName>
        <fullName evidence="4">Glycine zipper 2TM domain-containing protein</fullName>
    </recommendedName>
</protein>
<dbReference type="AlphaFoldDB" id="A0AAV9PE43"/>